<name>A0A7X1B0L5_9BACT</name>
<reference evidence="1 2" key="1">
    <citation type="submission" date="2020-07" db="EMBL/GenBank/DDBJ databases">
        <authorList>
            <person name="Feng X."/>
        </authorList>
    </citation>
    <scope>NUCLEOTIDE SEQUENCE [LARGE SCALE GENOMIC DNA]</scope>
    <source>
        <strain evidence="1 2">JCM14086</strain>
    </source>
</reference>
<protein>
    <submittedName>
        <fullName evidence="1">Uncharacterized protein</fullName>
    </submittedName>
</protein>
<sequence length="134" mass="15192">MKSGNPNPTSDLFMILETKRNSASDSCQIVSDASSWLKSELKGADVKFQYGACENDLWTFSSFTFLRDGDDEKLAFELKIAEISRVPYAFIDVHAFGKPQERRFPFFGEIESEDGKNKVLHYIADFLLSTETSE</sequence>
<evidence type="ECO:0000313" key="1">
    <source>
        <dbReference type="EMBL" id="MBC2602338.1"/>
    </source>
</evidence>
<dbReference type="EMBL" id="JACHVA010000086">
    <property type="protein sequence ID" value="MBC2602338.1"/>
    <property type="molecule type" value="Genomic_DNA"/>
</dbReference>
<evidence type="ECO:0000313" key="2">
    <source>
        <dbReference type="Proteomes" id="UP000525652"/>
    </source>
</evidence>
<dbReference type="AlphaFoldDB" id="A0A7X1B0L5"/>
<dbReference type="Proteomes" id="UP000525652">
    <property type="component" value="Unassembled WGS sequence"/>
</dbReference>
<comment type="caution">
    <text evidence="1">The sequence shown here is derived from an EMBL/GenBank/DDBJ whole genome shotgun (WGS) entry which is preliminary data.</text>
</comment>
<keyword evidence="2" id="KW-1185">Reference proteome</keyword>
<organism evidence="1 2">
    <name type="scientific">Puniceicoccus vermicola</name>
    <dbReference type="NCBI Taxonomy" id="388746"/>
    <lineage>
        <taxon>Bacteria</taxon>
        <taxon>Pseudomonadati</taxon>
        <taxon>Verrucomicrobiota</taxon>
        <taxon>Opitutia</taxon>
        <taxon>Puniceicoccales</taxon>
        <taxon>Puniceicoccaceae</taxon>
        <taxon>Puniceicoccus</taxon>
    </lineage>
</organism>
<proteinExistence type="predicted"/>
<dbReference type="RefSeq" id="WP_185693027.1">
    <property type="nucleotide sequence ID" value="NZ_JACHVA010000086.1"/>
</dbReference>
<gene>
    <name evidence="1" type="ORF">H5P30_11170</name>
</gene>
<accession>A0A7X1B0L5</accession>